<evidence type="ECO:0000259" key="3">
    <source>
        <dbReference type="PROSITE" id="PS51186"/>
    </source>
</evidence>
<evidence type="ECO:0000313" key="4">
    <source>
        <dbReference type="EMBL" id="MDK9362375.1"/>
    </source>
</evidence>
<dbReference type="InterPro" id="IPR016181">
    <property type="entry name" value="Acyl_CoA_acyltransferase"/>
</dbReference>
<dbReference type="PROSITE" id="PS51186">
    <property type="entry name" value="GNAT"/>
    <property type="match status" value="1"/>
</dbReference>
<dbReference type="PANTHER" id="PTHR43877">
    <property type="entry name" value="AMINOALKYLPHOSPHONATE N-ACETYLTRANSFERASE-RELATED-RELATED"/>
    <property type="match status" value="1"/>
</dbReference>
<keyword evidence="2 4" id="KW-0012">Acyltransferase</keyword>
<dbReference type="PANTHER" id="PTHR43877:SF2">
    <property type="entry name" value="AMINOALKYLPHOSPHONATE N-ACETYLTRANSFERASE-RELATED"/>
    <property type="match status" value="1"/>
</dbReference>
<evidence type="ECO:0000256" key="2">
    <source>
        <dbReference type="ARBA" id="ARBA00023315"/>
    </source>
</evidence>
<name>A0AAP4FTR8_9ENTR</name>
<accession>A0AAP4FTR8</accession>
<dbReference type="Gene3D" id="3.40.630.30">
    <property type="match status" value="1"/>
</dbReference>
<proteinExistence type="predicted"/>
<dbReference type="AlphaFoldDB" id="A0AAP4FTR8"/>
<dbReference type="GO" id="GO:0016747">
    <property type="term" value="F:acyltransferase activity, transferring groups other than amino-acyl groups"/>
    <property type="evidence" value="ECO:0007669"/>
    <property type="project" value="InterPro"/>
</dbReference>
<keyword evidence="1 4" id="KW-0808">Transferase</keyword>
<dbReference type="EMBL" id="JASSOM010000006">
    <property type="protein sequence ID" value="MDK9362375.1"/>
    <property type="molecule type" value="Genomic_DNA"/>
</dbReference>
<reference evidence="4 5" key="1">
    <citation type="submission" date="2023-06" db="EMBL/GenBank/DDBJ databases">
        <title>Identification and characterization of antibiotic-resistant Gram-negative bacteria.</title>
        <authorList>
            <person name="Cho G.-S."/>
            <person name="Lee J."/>
            <person name="Tai E."/>
            <person name="Jeong S."/>
            <person name="Kim I."/>
            <person name="Kim B.-E."/>
            <person name="Jeong M.-I."/>
            <person name="Oh K.-K."/>
            <person name="Franz C.M.A.P."/>
        </authorList>
    </citation>
    <scope>NUCLEOTIDE SEQUENCE [LARGE SCALE GENOMIC DNA]</scope>
    <source>
        <strain evidence="4 5">V106_12</strain>
    </source>
</reference>
<dbReference type="InterPro" id="IPR050832">
    <property type="entry name" value="Bact_Acetyltransf"/>
</dbReference>
<dbReference type="Pfam" id="PF00583">
    <property type="entry name" value="Acetyltransf_1"/>
    <property type="match status" value="1"/>
</dbReference>
<dbReference type="EC" id="2.3.1.-" evidence="4"/>
<evidence type="ECO:0000313" key="5">
    <source>
        <dbReference type="Proteomes" id="UP001223214"/>
    </source>
</evidence>
<gene>
    <name evidence="4" type="ORF">QQF32_04060</name>
</gene>
<comment type="caution">
    <text evidence="4">The sequence shown here is derived from an EMBL/GenBank/DDBJ whole genome shotgun (WGS) entry which is preliminary data.</text>
</comment>
<protein>
    <submittedName>
        <fullName evidence="4">GNAT family N-acetyltransferase</fullName>
        <ecNumber evidence="4">2.3.1.-</ecNumber>
    </submittedName>
</protein>
<feature type="domain" description="N-acetyltransferase" evidence="3">
    <location>
        <begin position="22"/>
        <end position="162"/>
    </location>
</feature>
<organism evidence="4 5">
    <name type="scientific">Lelliottia wanjuensis</name>
    <dbReference type="NCBI Taxonomy" id="3050585"/>
    <lineage>
        <taxon>Bacteria</taxon>
        <taxon>Pseudomonadati</taxon>
        <taxon>Pseudomonadota</taxon>
        <taxon>Gammaproteobacteria</taxon>
        <taxon>Enterobacterales</taxon>
        <taxon>Enterobacteriaceae</taxon>
        <taxon>Lelliottia</taxon>
    </lineage>
</organism>
<evidence type="ECO:0000256" key="1">
    <source>
        <dbReference type="ARBA" id="ARBA00022679"/>
    </source>
</evidence>
<dbReference type="CDD" id="cd04301">
    <property type="entry name" value="NAT_SF"/>
    <property type="match status" value="1"/>
</dbReference>
<dbReference type="InterPro" id="IPR000182">
    <property type="entry name" value="GNAT_dom"/>
</dbReference>
<keyword evidence="5" id="KW-1185">Reference proteome</keyword>
<dbReference type="RefSeq" id="WP_285149312.1">
    <property type="nucleotide sequence ID" value="NZ_JASSOM010000006.1"/>
</dbReference>
<dbReference type="SUPFAM" id="SSF55729">
    <property type="entry name" value="Acyl-CoA N-acyltransferases (Nat)"/>
    <property type="match status" value="1"/>
</dbReference>
<sequence length="162" mass="18678">MTPTVKSLKPTTGISSITADPLIVRPWQESDRPFLRTLFLQARREAWPWLDDTDWQLEDFDAATLDEQIWVAVQNGHRVGFASVWSNDNFLHNLFVDPQYQGVGAGSLLLEHVQQQFSSTGSLKCLVRNERAVGFYQRHGWHIEATGDSPEGEYYLMHYRLR</sequence>
<dbReference type="Proteomes" id="UP001223214">
    <property type="component" value="Unassembled WGS sequence"/>
</dbReference>